<keyword evidence="2 7" id="KW-0813">Transport</keyword>
<dbReference type="Gene3D" id="1.10.3720.10">
    <property type="entry name" value="MetI-like"/>
    <property type="match status" value="1"/>
</dbReference>
<protein>
    <submittedName>
        <fullName evidence="9">Sugar ABC transporter permease</fullName>
    </submittedName>
</protein>
<dbReference type="Proteomes" id="UP000317036">
    <property type="component" value="Unassembled WGS sequence"/>
</dbReference>
<comment type="subcellular location">
    <subcellularLocation>
        <location evidence="1 7">Cell membrane</location>
        <topology evidence="1 7">Multi-pass membrane protein</topology>
    </subcellularLocation>
</comment>
<dbReference type="PANTHER" id="PTHR30193:SF37">
    <property type="entry name" value="INNER MEMBRANE ABC TRANSPORTER PERMEASE PROTEIN YCJO"/>
    <property type="match status" value="1"/>
</dbReference>
<feature type="transmembrane region" description="Helical" evidence="7">
    <location>
        <begin position="94"/>
        <end position="116"/>
    </location>
</feature>
<dbReference type="PROSITE" id="PS50928">
    <property type="entry name" value="ABC_TM1"/>
    <property type="match status" value="1"/>
</dbReference>
<evidence type="ECO:0000256" key="3">
    <source>
        <dbReference type="ARBA" id="ARBA00022475"/>
    </source>
</evidence>
<dbReference type="CDD" id="cd06261">
    <property type="entry name" value="TM_PBP2"/>
    <property type="match status" value="1"/>
</dbReference>
<keyword evidence="10" id="KW-1185">Reference proteome</keyword>
<dbReference type="PANTHER" id="PTHR30193">
    <property type="entry name" value="ABC TRANSPORTER PERMEASE PROTEIN"/>
    <property type="match status" value="1"/>
</dbReference>
<feature type="transmembrane region" description="Helical" evidence="7">
    <location>
        <begin position="281"/>
        <end position="306"/>
    </location>
</feature>
<evidence type="ECO:0000256" key="2">
    <source>
        <dbReference type="ARBA" id="ARBA00022448"/>
    </source>
</evidence>
<evidence type="ECO:0000313" key="10">
    <source>
        <dbReference type="Proteomes" id="UP000317036"/>
    </source>
</evidence>
<keyword evidence="6 7" id="KW-0472">Membrane</keyword>
<feature type="transmembrane region" description="Helical" evidence="7">
    <location>
        <begin position="155"/>
        <end position="172"/>
    </location>
</feature>
<evidence type="ECO:0000259" key="8">
    <source>
        <dbReference type="PROSITE" id="PS50928"/>
    </source>
</evidence>
<dbReference type="InterPro" id="IPR000515">
    <property type="entry name" value="MetI-like"/>
</dbReference>
<evidence type="ECO:0000256" key="7">
    <source>
        <dbReference type="RuleBase" id="RU363032"/>
    </source>
</evidence>
<sequence length="316" mass="34974">MAVSTQPASVRATESARVRRNLKERNNLMGYVFVAPLVIGILAFAIYPMLAALMLSFTQTSGATLAGKWVGWSNYQYALNDPIFWKSLFNTLKMGVLSVTLGIVVSFILASMINSVKWTKGKNIFKGIFFLPNVISAVATTLLFSFLFFPTEQGLLNYVLGYIGIQPVGWFTDPKYSQISIVLMSLWGALGYNTIIFIAGLQSVPRDLYEAAEVDGASGVTKWWYITIPYMRPIFVFMIVMGTIGSMKRFTDVWLIGGTAGNPSGTMLTSVLYIYRNAFLAGQMGLATAASYLLFIVILILTVLLLKLNRKKDSFD</sequence>
<dbReference type="RefSeq" id="WP_144850437.1">
    <property type="nucleotide sequence ID" value="NZ_VNJI01000028.1"/>
</dbReference>
<dbReference type="Pfam" id="PF00528">
    <property type="entry name" value="BPD_transp_1"/>
    <property type="match status" value="1"/>
</dbReference>
<feature type="transmembrane region" description="Helical" evidence="7">
    <location>
        <begin position="223"/>
        <end position="241"/>
    </location>
</feature>
<dbReference type="AlphaFoldDB" id="A0A559K7F3"/>
<keyword evidence="4 7" id="KW-0812">Transmembrane</keyword>
<evidence type="ECO:0000256" key="1">
    <source>
        <dbReference type="ARBA" id="ARBA00004651"/>
    </source>
</evidence>
<dbReference type="GO" id="GO:0005886">
    <property type="term" value="C:plasma membrane"/>
    <property type="evidence" value="ECO:0007669"/>
    <property type="project" value="UniProtKB-SubCell"/>
</dbReference>
<feature type="transmembrane region" description="Helical" evidence="7">
    <location>
        <begin position="179"/>
        <end position="203"/>
    </location>
</feature>
<evidence type="ECO:0000313" key="9">
    <source>
        <dbReference type="EMBL" id="TVY08013.1"/>
    </source>
</evidence>
<evidence type="ECO:0000256" key="5">
    <source>
        <dbReference type="ARBA" id="ARBA00022989"/>
    </source>
</evidence>
<dbReference type="SUPFAM" id="SSF161098">
    <property type="entry name" value="MetI-like"/>
    <property type="match status" value="1"/>
</dbReference>
<dbReference type="OrthoDB" id="152280at2"/>
<comment type="caution">
    <text evidence="9">The sequence shown here is derived from an EMBL/GenBank/DDBJ whole genome shotgun (WGS) entry which is preliminary data.</text>
</comment>
<comment type="similarity">
    <text evidence="7">Belongs to the binding-protein-dependent transport system permease family.</text>
</comment>
<keyword evidence="3" id="KW-1003">Cell membrane</keyword>
<name>A0A559K7F3_9BACL</name>
<keyword evidence="5 7" id="KW-1133">Transmembrane helix</keyword>
<reference evidence="9 10" key="1">
    <citation type="submission" date="2019-07" db="EMBL/GenBank/DDBJ databases">
        <authorList>
            <person name="Kim J."/>
        </authorList>
    </citation>
    <scope>NUCLEOTIDE SEQUENCE [LARGE SCALE GENOMIC DNA]</scope>
    <source>
        <strain evidence="9 10">JC52</strain>
    </source>
</reference>
<dbReference type="EMBL" id="VNJI01000028">
    <property type="protein sequence ID" value="TVY08013.1"/>
    <property type="molecule type" value="Genomic_DNA"/>
</dbReference>
<feature type="transmembrane region" description="Helical" evidence="7">
    <location>
        <begin position="128"/>
        <end position="149"/>
    </location>
</feature>
<gene>
    <name evidence="9" type="ORF">FPZ49_20650</name>
</gene>
<feature type="transmembrane region" description="Helical" evidence="7">
    <location>
        <begin position="28"/>
        <end position="50"/>
    </location>
</feature>
<proteinExistence type="inferred from homology"/>
<organism evidence="9 10">
    <name type="scientific">Paenibacillus cremeus</name>
    <dbReference type="NCBI Taxonomy" id="2163881"/>
    <lineage>
        <taxon>Bacteria</taxon>
        <taxon>Bacillati</taxon>
        <taxon>Bacillota</taxon>
        <taxon>Bacilli</taxon>
        <taxon>Bacillales</taxon>
        <taxon>Paenibacillaceae</taxon>
        <taxon>Paenibacillus</taxon>
    </lineage>
</organism>
<dbReference type="GO" id="GO:0055085">
    <property type="term" value="P:transmembrane transport"/>
    <property type="evidence" value="ECO:0007669"/>
    <property type="project" value="InterPro"/>
</dbReference>
<accession>A0A559K7F3</accession>
<feature type="domain" description="ABC transmembrane type-1" evidence="8">
    <location>
        <begin position="88"/>
        <end position="305"/>
    </location>
</feature>
<evidence type="ECO:0000256" key="4">
    <source>
        <dbReference type="ARBA" id="ARBA00022692"/>
    </source>
</evidence>
<dbReference type="InterPro" id="IPR035906">
    <property type="entry name" value="MetI-like_sf"/>
</dbReference>
<feature type="transmembrane region" description="Helical" evidence="7">
    <location>
        <begin position="253"/>
        <end position="275"/>
    </location>
</feature>
<dbReference type="InterPro" id="IPR051393">
    <property type="entry name" value="ABC_transporter_permease"/>
</dbReference>
<evidence type="ECO:0000256" key="6">
    <source>
        <dbReference type="ARBA" id="ARBA00023136"/>
    </source>
</evidence>